<name>F1A5U7_DICPU</name>
<sequence>MIRRLVEIEQQFQSNNTTYKAPTTTQKELYIDKKMECYKCKVIFEEGLDSDFECV</sequence>
<dbReference type="InParanoid" id="F1A5U7"/>
<accession>F1A5U7</accession>
<dbReference type="VEuPathDB" id="AmoebaDB:DICPUDRAFT_160168"/>
<dbReference type="GeneID" id="10510994"/>
<dbReference type="RefSeq" id="XP_003295038.1">
    <property type="nucleotide sequence ID" value="XM_003294990.1"/>
</dbReference>
<evidence type="ECO:0000313" key="2">
    <source>
        <dbReference type="Proteomes" id="UP000001064"/>
    </source>
</evidence>
<dbReference type="AlphaFoldDB" id="F1A5U7"/>
<protein>
    <submittedName>
        <fullName evidence="1">Uncharacterized protein</fullName>
    </submittedName>
</protein>
<organism evidence="1 2">
    <name type="scientific">Dictyostelium purpureum</name>
    <name type="common">Slime mold</name>
    <dbReference type="NCBI Taxonomy" id="5786"/>
    <lineage>
        <taxon>Eukaryota</taxon>
        <taxon>Amoebozoa</taxon>
        <taxon>Evosea</taxon>
        <taxon>Eumycetozoa</taxon>
        <taxon>Dictyostelia</taxon>
        <taxon>Dictyosteliales</taxon>
        <taxon>Dictyosteliaceae</taxon>
        <taxon>Dictyostelium</taxon>
    </lineage>
</organism>
<gene>
    <name evidence="1" type="ORF">DICPUDRAFT_160168</name>
</gene>
<evidence type="ECO:0000313" key="1">
    <source>
        <dbReference type="EMBL" id="EGC28433.1"/>
    </source>
</evidence>
<proteinExistence type="predicted"/>
<dbReference type="Proteomes" id="UP000001064">
    <property type="component" value="Unassembled WGS sequence"/>
</dbReference>
<dbReference type="KEGG" id="dpp:DICPUDRAFT_160168"/>
<dbReference type="EMBL" id="GL871639">
    <property type="protein sequence ID" value="EGC28433.1"/>
    <property type="molecule type" value="Genomic_DNA"/>
</dbReference>
<keyword evidence="2" id="KW-1185">Reference proteome</keyword>
<reference evidence="2" key="1">
    <citation type="journal article" date="2011" name="Genome Biol.">
        <title>Comparative genomics of the social amoebae Dictyostelium discoideum and Dictyostelium purpureum.</title>
        <authorList>
            <consortium name="US DOE Joint Genome Institute (JGI-PGF)"/>
            <person name="Sucgang R."/>
            <person name="Kuo A."/>
            <person name="Tian X."/>
            <person name="Salerno W."/>
            <person name="Parikh A."/>
            <person name="Feasley C.L."/>
            <person name="Dalin E."/>
            <person name="Tu H."/>
            <person name="Huang E."/>
            <person name="Barry K."/>
            <person name="Lindquist E."/>
            <person name="Shapiro H."/>
            <person name="Bruce D."/>
            <person name="Schmutz J."/>
            <person name="Salamov A."/>
            <person name="Fey P."/>
            <person name="Gaudet P."/>
            <person name="Anjard C."/>
            <person name="Babu M.M."/>
            <person name="Basu S."/>
            <person name="Bushmanova Y."/>
            <person name="van der Wel H."/>
            <person name="Katoh-Kurasawa M."/>
            <person name="Dinh C."/>
            <person name="Coutinho P.M."/>
            <person name="Saito T."/>
            <person name="Elias M."/>
            <person name="Schaap P."/>
            <person name="Kay R.R."/>
            <person name="Henrissat B."/>
            <person name="Eichinger L."/>
            <person name="Rivero F."/>
            <person name="Putnam N.H."/>
            <person name="West C.M."/>
            <person name="Loomis W.F."/>
            <person name="Chisholm R.L."/>
            <person name="Shaulsky G."/>
            <person name="Strassmann J.E."/>
            <person name="Queller D.C."/>
            <person name="Kuspa A."/>
            <person name="Grigoriev I.V."/>
        </authorList>
    </citation>
    <scope>NUCLEOTIDE SEQUENCE [LARGE SCALE GENOMIC DNA]</scope>
    <source>
        <strain evidence="2">QSDP1</strain>
    </source>
</reference>